<dbReference type="Proteomes" id="UP001549184">
    <property type="component" value="Unassembled WGS sequence"/>
</dbReference>
<comment type="caution">
    <text evidence="1">The sequence shown here is derived from an EMBL/GenBank/DDBJ whole genome shotgun (WGS) entry which is preliminary data.</text>
</comment>
<dbReference type="SUPFAM" id="SSF48452">
    <property type="entry name" value="TPR-like"/>
    <property type="match status" value="1"/>
</dbReference>
<organism evidence="1 2">
    <name type="scientific">Dyella japonica</name>
    <dbReference type="NCBI Taxonomy" id="231455"/>
    <lineage>
        <taxon>Bacteria</taxon>
        <taxon>Pseudomonadati</taxon>
        <taxon>Pseudomonadota</taxon>
        <taxon>Gammaproteobacteria</taxon>
        <taxon>Lysobacterales</taxon>
        <taxon>Rhodanobacteraceae</taxon>
        <taxon>Dyella</taxon>
    </lineage>
</organism>
<accession>A0ABV2K127</accession>
<protein>
    <submittedName>
        <fullName evidence="1">Tetratricopeptide (TPR) repeat protein</fullName>
    </submittedName>
</protein>
<dbReference type="EMBL" id="JBEPMU010000009">
    <property type="protein sequence ID" value="MET3654786.1"/>
    <property type="molecule type" value="Genomic_DNA"/>
</dbReference>
<evidence type="ECO:0000313" key="1">
    <source>
        <dbReference type="EMBL" id="MET3654786.1"/>
    </source>
</evidence>
<dbReference type="RefSeq" id="WP_354016120.1">
    <property type="nucleotide sequence ID" value="NZ_JBEPMU010000009.1"/>
</dbReference>
<proteinExistence type="predicted"/>
<evidence type="ECO:0000313" key="2">
    <source>
        <dbReference type="Proteomes" id="UP001549184"/>
    </source>
</evidence>
<sequence length="288" mass="30859">MSARFQSFVHHRVPVMFALAVWGALALARGAYADVVADNTPVSCAAAAKISHVTSTACLDLAGRLVDQAHQYYLAGDTQSAQPYLEQAFRVAPGDLRVTFEQALVDDASGRPQQARQRYDALHGTAMENAMAVPSAVNFAVLGRFDDARKAFAGLSGSADAYVAGYAQLWQLWLDARTFSSEDTAALRNRLAKAVTGLRPANAQQQALLRLYAGQGDVDTVFAAIEASTPAGSLQRRDSRTEAAFFAGGYLQYVQRDASAAARLYSRELPQSGASVERPLIQQSIAAP</sequence>
<keyword evidence="2" id="KW-1185">Reference proteome</keyword>
<dbReference type="InterPro" id="IPR011990">
    <property type="entry name" value="TPR-like_helical_dom_sf"/>
</dbReference>
<reference evidence="1 2" key="1">
    <citation type="submission" date="2024-06" db="EMBL/GenBank/DDBJ databases">
        <title>Sorghum-associated microbial communities from plants grown in Nebraska, USA.</title>
        <authorList>
            <person name="Schachtman D."/>
        </authorList>
    </citation>
    <scope>NUCLEOTIDE SEQUENCE [LARGE SCALE GENOMIC DNA]</scope>
    <source>
        <strain evidence="1 2">1073</strain>
    </source>
</reference>
<name>A0ABV2K127_9GAMM</name>
<gene>
    <name evidence="1" type="ORF">ABIC75_004534</name>
</gene>